<dbReference type="Gene3D" id="3.30.450.40">
    <property type="match status" value="1"/>
</dbReference>
<accession>A0A6J7UEU2</accession>
<dbReference type="PANTHER" id="PTHR30136">
    <property type="entry name" value="HELIX-TURN-HELIX TRANSCRIPTIONAL REGULATOR, ICLR FAMILY"/>
    <property type="match status" value="1"/>
</dbReference>
<dbReference type="InterPro" id="IPR050707">
    <property type="entry name" value="HTH_MetabolicPath_Reg"/>
</dbReference>
<dbReference type="InterPro" id="IPR005471">
    <property type="entry name" value="Tscrpt_reg_IclR_N"/>
</dbReference>
<gene>
    <name evidence="6" type="ORF">UFOPK1353_00287</name>
    <name evidence="7" type="ORF">UFOPK2855_00399</name>
    <name evidence="8" type="ORF">UFOPK4345_00599</name>
</gene>
<dbReference type="EMBL" id="CAFBQV010000074">
    <property type="protein sequence ID" value="CAB5063812.1"/>
    <property type="molecule type" value="Genomic_DNA"/>
</dbReference>
<sequence>MRTEGEKLNPPSRFDFVQIKSKRIKLPQSTDFVESLARGIDVIKAFTPAKMELTVSDVATITSLARPTARRLLLTLEKLGYVRLIGSNYMLTPKTLELGTSYVSSQGMWDVVQPHLVALVQKTGESSSMSELDGSDIIYTARVPVAKIIGISVHIGTRFPAISTSMGMVMLADLNSATLDRVLKLPSNSGIVPRITPSRKQIDTNLAKIRKQKWALSDEQLSYGIRSVAVPVHNMHGKTIAAINVTVNAAETSLKMLTEKYLPLLIKTASDITNDFVAFGLLPTTEPLTK</sequence>
<dbReference type="PROSITE" id="PS51078">
    <property type="entry name" value="ICLR_ED"/>
    <property type="match status" value="1"/>
</dbReference>
<feature type="domain" description="HTH iclR-type" evidence="4">
    <location>
        <begin position="33"/>
        <end position="93"/>
    </location>
</feature>
<proteinExistence type="predicted"/>
<dbReference type="InterPro" id="IPR036388">
    <property type="entry name" value="WH-like_DNA-bd_sf"/>
</dbReference>
<evidence type="ECO:0000259" key="5">
    <source>
        <dbReference type="PROSITE" id="PS51078"/>
    </source>
</evidence>
<name>A0A6J7UEU2_9ZZZZ</name>
<dbReference type="GO" id="GO:0003677">
    <property type="term" value="F:DNA binding"/>
    <property type="evidence" value="ECO:0007669"/>
    <property type="project" value="UniProtKB-KW"/>
</dbReference>
<dbReference type="Pfam" id="PF09339">
    <property type="entry name" value="HTH_IclR"/>
    <property type="match status" value="1"/>
</dbReference>
<dbReference type="Gene3D" id="1.10.10.10">
    <property type="entry name" value="Winged helix-like DNA-binding domain superfamily/Winged helix DNA-binding domain"/>
    <property type="match status" value="1"/>
</dbReference>
<evidence type="ECO:0000256" key="2">
    <source>
        <dbReference type="ARBA" id="ARBA00023125"/>
    </source>
</evidence>
<organism evidence="8">
    <name type="scientific">freshwater metagenome</name>
    <dbReference type="NCBI Taxonomy" id="449393"/>
    <lineage>
        <taxon>unclassified sequences</taxon>
        <taxon>metagenomes</taxon>
        <taxon>ecological metagenomes</taxon>
    </lineage>
</organism>
<evidence type="ECO:0000256" key="1">
    <source>
        <dbReference type="ARBA" id="ARBA00023015"/>
    </source>
</evidence>
<dbReference type="EMBL" id="CAEZSE010000028">
    <property type="protein sequence ID" value="CAB4531225.1"/>
    <property type="molecule type" value="Genomic_DNA"/>
</dbReference>
<evidence type="ECO:0000256" key="3">
    <source>
        <dbReference type="ARBA" id="ARBA00023163"/>
    </source>
</evidence>
<dbReference type="PROSITE" id="PS51077">
    <property type="entry name" value="HTH_ICLR"/>
    <property type="match status" value="1"/>
</dbReference>
<dbReference type="SUPFAM" id="SSF55781">
    <property type="entry name" value="GAF domain-like"/>
    <property type="match status" value="1"/>
</dbReference>
<dbReference type="EMBL" id="CAEZZK010000056">
    <property type="protein sequence ID" value="CAB4755928.1"/>
    <property type="molecule type" value="Genomic_DNA"/>
</dbReference>
<evidence type="ECO:0000313" key="8">
    <source>
        <dbReference type="EMBL" id="CAB5063812.1"/>
    </source>
</evidence>
<dbReference type="InterPro" id="IPR029016">
    <property type="entry name" value="GAF-like_dom_sf"/>
</dbReference>
<keyword evidence="2" id="KW-0238">DNA-binding</keyword>
<dbReference type="SUPFAM" id="SSF46785">
    <property type="entry name" value="Winged helix' DNA-binding domain"/>
    <property type="match status" value="1"/>
</dbReference>
<keyword evidence="1" id="KW-0805">Transcription regulation</keyword>
<evidence type="ECO:0000313" key="6">
    <source>
        <dbReference type="EMBL" id="CAB4531225.1"/>
    </source>
</evidence>
<dbReference type="InterPro" id="IPR014757">
    <property type="entry name" value="Tscrpt_reg_IclR_C"/>
</dbReference>
<dbReference type="GO" id="GO:0003700">
    <property type="term" value="F:DNA-binding transcription factor activity"/>
    <property type="evidence" value="ECO:0007669"/>
    <property type="project" value="TreeGrafter"/>
</dbReference>
<protein>
    <submittedName>
        <fullName evidence="8">Unannotated protein</fullName>
    </submittedName>
</protein>
<dbReference type="PANTHER" id="PTHR30136:SF34">
    <property type="entry name" value="TRANSCRIPTIONAL REGULATOR"/>
    <property type="match status" value="1"/>
</dbReference>
<reference evidence="8" key="1">
    <citation type="submission" date="2020-05" db="EMBL/GenBank/DDBJ databases">
        <authorList>
            <person name="Chiriac C."/>
            <person name="Salcher M."/>
            <person name="Ghai R."/>
            <person name="Kavagutti S V."/>
        </authorList>
    </citation>
    <scope>NUCLEOTIDE SEQUENCE</scope>
</reference>
<dbReference type="AlphaFoldDB" id="A0A6J7UEU2"/>
<evidence type="ECO:0000259" key="4">
    <source>
        <dbReference type="PROSITE" id="PS51077"/>
    </source>
</evidence>
<dbReference type="GO" id="GO:0045892">
    <property type="term" value="P:negative regulation of DNA-templated transcription"/>
    <property type="evidence" value="ECO:0007669"/>
    <property type="project" value="TreeGrafter"/>
</dbReference>
<dbReference type="InterPro" id="IPR036390">
    <property type="entry name" value="WH_DNA-bd_sf"/>
</dbReference>
<dbReference type="Pfam" id="PF01614">
    <property type="entry name" value="IclR_C"/>
    <property type="match status" value="1"/>
</dbReference>
<evidence type="ECO:0000313" key="7">
    <source>
        <dbReference type="EMBL" id="CAB4755928.1"/>
    </source>
</evidence>
<feature type="domain" description="IclR-ED" evidence="5">
    <location>
        <begin position="94"/>
        <end position="278"/>
    </location>
</feature>
<dbReference type="SMART" id="SM00346">
    <property type="entry name" value="HTH_ICLR"/>
    <property type="match status" value="1"/>
</dbReference>
<keyword evidence="3" id="KW-0804">Transcription</keyword>